<keyword evidence="1" id="KW-0812">Transmembrane</keyword>
<name>A0A1I0DEC1_9RHOB</name>
<accession>A0A1I0DEC1</accession>
<evidence type="ECO:0000313" key="3">
    <source>
        <dbReference type="Proteomes" id="UP000199180"/>
    </source>
</evidence>
<dbReference type="RefSeq" id="WP_090733702.1">
    <property type="nucleotide sequence ID" value="NZ_FOHO01000004.1"/>
</dbReference>
<gene>
    <name evidence="2" type="ORF">SAMN04489858_10496</name>
</gene>
<dbReference type="STRING" id="364199.SAMN04489858_10496"/>
<feature type="transmembrane region" description="Helical" evidence="1">
    <location>
        <begin position="5"/>
        <end position="24"/>
    </location>
</feature>
<keyword evidence="1" id="KW-0472">Membrane</keyword>
<sequence>MIDRILALLAFIVLCAFLVILLWHVPRLDLGAVVLLTLGLAGYDTAQVMRRHAIDDRQK</sequence>
<evidence type="ECO:0000256" key="1">
    <source>
        <dbReference type="SAM" id="Phobius"/>
    </source>
</evidence>
<keyword evidence="3" id="KW-1185">Reference proteome</keyword>
<proteinExistence type="predicted"/>
<keyword evidence="1" id="KW-1133">Transmembrane helix</keyword>
<protein>
    <submittedName>
        <fullName evidence="2">Uncharacterized protein</fullName>
    </submittedName>
</protein>
<dbReference type="Proteomes" id="UP000199180">
    <property type="component" value="Unassembled WGS sequence"/>
</dbReference>
<evidence type="ECO:0000313" key="2">
    <source>
        <dbReference type="EMBL" id="SET30082.1"/>
    </source>
</evidence>
<dbReference type="AlphaFoldDB" id="A0A1I0DEC1"/>
<reference evidence="2 3" key="1">
    <citation type="submission" date="2016-10" db="EMBL/GenBank/DDBJ databases">
        <authorList>
            <person name="de Groot N.N."/>
        </authorList>
    </citation>
    <scope>NUCLEOTIDE SEQUENCE [LARGE SCALE GENOMIC DNA]</scope>
    <source>
        <strain evidence="2 3">DSM 17862</strain>
    </source>
</reference>
<organism evidence="2 3">
    <name type="scientific">Paracoccus homiensis</name>
    <dbReference type="NCBI Taxonomy" id="364199"/>
    <lineage>
        <taxon>Bacteria</taxon>
        <taxon>Pseudomonadati</taxon>
        <taxon>Pseudomonadota</taxon>
        <taxon>Alphaproteobacteria</taxon>
        <taxon>Rhodobacterales</taxon>
        <taxon>Paracoccaceae</taxon>
        <taxon>Paracoccus</taxon>
    </lineage>
</organism>
<dbReference type="EMBL" id="FOHO01000004">
    <property type="protein sequence ID" value="SET30082.1"/>
    <property type="molecule type" value="Genomic_DNA"/>
</dbReference>